<evidence type="ECO:0000259" key="1">
    <source>
        <dbReference type="Pfam" id="PF13086"/>
    </source>
</evidence>
<organism evidence="3 4">
    <name type="scientific">Trichosporon asahii var. asahii (strain ATCC 90039 / CBS 2479 / JCM 2466 / KCTC 7840 / NBRC 103889/ NCYC 2677 / UAMH 7654)</name>
    <name type="common">Yeast</name>
    <dbReference type="NCBI Taxonomy" id="1186058"/>
    <lineage>
        <taxon>Eukaryota</taxon>
        <taxon>Fungi</taxon>
        <taxon>Dikarya</taxon>
        <taxon>Basidiomycota</taxon>
        <taxon>Agaricomycotina</taxon>
        <taxon>Tremellomycetes</taxon>
        <taxon>Trichosporonales</taxon>
        <taxon>Trichosporonaceae</taxon>
        <taxon>Trichosporon</taxon>
    </lineage>
</organism>
<dbReference type="InterPro" id="IPR041677">
    <property type="entry name" value="DNA2/NAM7_AAA_11"/>
</dbReference>
<dbReference type="GO" id="GO:0004386">
    <property type="term" value="F:helicase activity"/>
    <property type="evidence" value="ECO:0007669"/>
    <property type="project" value="InterPro"/>
</dbReference>
<dbReference type="InterPro" id="IPR041679">
    <property type="entry name" value="DNA2/NAM7-like_C"/>
</dbReference>
<evidence type="ECO:0000259" key="2">
    <source>
        <dbReference type="Pfam" id="PF13087"/>
    </source>
</evidence>
<accession>J5Q9Z0</accession>
<dbReference type="CDD" id="cd18808">
    <property type="entry name" value="SF1_C_Upf1"/>
    <property type="match status" value="1"/>
</dbReference>
<comment type="caution">
    <text evidence="3">The sequence shown here is derived from an EMBL/GenBank/DDBJ whole genome shotgun (WGS) entry which is preliminary data.</text>
</comment>
<dbReference type="VEuPathDB" id="FungiDB:A1Q1_05097"/>
<dbReference type="Pfam" id="PF13086">
    <property type="entry name" value="AAA_11"/>
    <property type="match status" value="1"/>
</dbReference>
<dbReference type="PANTHER" id="PTHR10887">
    <property type="entry name" value="DNA2/NAM7 HELICASE FAMILY"/>
    <property type="match status" value="1"/>
</dbReference>
<dbReference type="InterPro" id="IPR045055">
    <property type="entry name" value="DNA2/NAM7-like"/>
</dbReference>
<evidence type="ECO:0000313" key="3">
    <source>
        <dbReference type="EMBL" id="EJT46268.1"/>
    </source>
</evidence>
<gene>
    <name evidence="3" type="ORF">A1Q1_05097</name>
</gene>
<dbReference type="GeneID" id="25988609"/>
<dbReference type="KEGG" id="tasa:A1Q1_05097"/>
<dbReference type="EMBL" id="ALBS01000297">
    <property type="protein sequence ID" value="EJT46268.1"/>
    <property type="molecule type" value="Genomic_DNA"/>
</dbReference>
<evidence type="ECO:0000313" key="4">
    <source>
        <dbReference type="Proteomes" id="UP000002748"/>
    </source>
</evidence>
<dbReference type="AlphaFoldDB" id="J5Q9Z0"/>
<dbReference type="InterPro" id="IPR047187">
    <property type="entry name" value="SF1_C_Upf1"/>
</dbReference>
<dbReference type="InterPro" id="IPR027417">
    <property type="entry name" value="P-loop_NTPase"/>
</dbReference>
<proteinExistence type="predicted"/>
<dbReference type="PANTHER" id="PTHR10887:SF495">
    <property type="entry name" value="HELICASE SENATAXIN ISOFORM X1-RELATED"/>
    <property type="match status" value="1"/>
</dbReference>
<dbReference type="OrthoDB" id="6513042at2759"/>
<dbReference type="Pfam" id="PF13087">
    <property type="entry name" value="AAA_12"/>
    <property type="match status" value="1"/>
</dbReference>
<feature type="domain" description="DNA2/NAM7 helicase-like C-terminal" evidence="2">
    <location>
        <begin position="202"/>
        <end position="394"/>
    </location>
</feature>
<name>J5Q9Z0_TRIAS</name>
<feature type="domain" description="DNA2/NAM7 helicase helicase" evidence="1">
    <location>
        <begin position="8"/>
        <end position="193"/>
    </location>
</feature>
<dbReference type="Gene3D" id="3.40.50.300">
    <property type="entry name" value="P-loop containing nucleotide triphosphate hydrolases"/>
    <property type="match status" value="2"/>
</dbReference>
<evidence type="ECO:0008006" key="5">
    <source>
        <dbReference type="Google" id="ProtNLM"/>
    </source>
</evidence>
<dbReference type="HOGENOM" id="CLU_601565_0_0_1"/>
<sequence>MSILMRHHNAQRQSKILICAQTNATVDKLCERAMELFPAGVGRNFVVRYGDDGRFNHSVQEVSVNGLARQHILVGESRQALEYQSGRELESYNAGLISEDEFTEIIDDIVVKLKALKNQRADEEAWRCEILRRAKFVFSTLGSSGADILDTCQFDLLIVHGANCVHEATSLIPLRHVDRVVLFGDRRQLQPMVTDVSRWIGYNRSTYERIIDGGYPCWLLDTQTQYHPTVYKQVSLVVYEGKVTNGQGTPGLLAWQSWAPGWGPNTIVNVPGEEKDTGNSFSNADEVKAVFDVLRSIFDLCLMEPKEVREQFTIGIVTPYSAQASALQRATNLLTVPPHISLKCGTVTALQEQQFDVSIVSFVRTYYPGYLNNLSEANVAVTRGTRLRVIVGDTTLMSEAQLWGSILECSTANLMEVSMRYMPEESLTCQWNESSNPRLQLSTSLPPSSHNLINP</sequence>
<dbReference type="SUPFAM" id="SSF52540">
    <property type="entry name" value="P-loop containing nucleoside triphosphate hydrolases"/>
    <property type="match status" value="1"/>
</dbReference>
<dbReference type="RefSeq" id="XP_014177379.1">
    <property type="nucleotide sequence ID" value="XM_014321904.1"/>
</dbReference>
<reference evidence="3 4" key="1">
    <citation type="journal article" date="2012" name="Eukaryot. Cell">
        <title>Draft genome sequence of CBS 2479, the standard type strain of Trichosporon asahii.</title>
        <authorList>
            <person name="Yang R.Y."/>
            <person name="Li H.T."/>
            <person name="Zhu H."/>
            <person name="Zhou G.P."/>
            <person name="Wang M."/>
            <person name="Wang L."/>
        </authorList>
    </citation>
    <scope>NUCLEOTIDE SEQUENCE [LARGE SCALE GENOMIC DNA]</scope>
    <source>
        <strain evidence="4">ATCC 90039 / CBS 2479 / JCM 2466 / KCTC 7840 / NCYC 2677 / UAMH 7654</strain>
    </source>
</reference>
<protein>
    <recommendedName>
        <fullName evidence="5">RNA helicase</fullName>
    </recommendedName>
</protein>
<dbReference type="Proteomes" id="UP000002748">
    <property type="component" value="Unassembled WGS sequence"/>
</dbReference>